<evidence type="ECO:0000313" key="2">
    <source>
        <dbReference type="EMBL" id="QHD64770.1"/>
    </source>
</evidence>
<reference evidence="2" key="1">
    <citation type="journal article" date="2020" name="Virus Evol.">
        <title>Analysis of the virome associated to grapevine downy mildew lesions reveals new mycovirus lineages.</title>
        <authorList>
            <person name="Chiapello M."/>
            <person name="Rodriguez-Romero J."/>
            <person name="Ayllon M.A."/>
            <person name="Turina M."/>
        </authorList>
    </citation>
    <scope>NUCLEOTIDE SEQUENCE</scope>
    <source>
        <strain evidence="2">DMG-B_DN53692</strain>
    </source>
</reference>
<accession>A0A6B9Q4Z3</accession>
<name>A0A6B9Q4Z3_9MONO</name>
<organism evidence="2">
    <name type="scientific">Plasmopara viticola lesion associated mononega virus 1</name>
    <dbReference type="NCBI Taxonomy" id="2692008"/>
    <lineage>
        <taxon>Viruses</taxon>
        <taxon>Riboviria</taxon>
        <taxon>Orthornavirae</taxon>
        <taxon>Negarnaviricota</taxon>
        <taxon>Haploviricotina</taxon>
        <taxon>Monjiviricetes</taxon>
        <taxon>Mononegavirales</taxon>
    </lineage>
</organism>
<proteinExistence type="predicted"/>
<evidence type="ECO:0000256" key="1">
    <source>
        <dbReference type="SAM" id="MobiDB-lite"/>
    </source>
</evidence>
<protein>
    <submittedName>
        <fullName evidence="2">ORF2</fullName>
    </submittedName>
</protein>
<sequence>MERANFKKFYNGLLTSVCKELGMDGVPLGCNALYEKVQTAPADSYFEFYIVSYCFLRCAEEANSELITSSRYDPIVQSENTRVAFIKEQISSAHKLCGTGTDATDGWSISLRELLHGCEQKLMSVVNEVCPNGDWTPKRCLFYRGLIFAGVFAACHSAFAGCFAKKTAELATLESSVRPFLVPSGGPKDTREAVGGQVGVTETHSKSGMF</sequence>
<dbReference type="EMBL" id="MN556996">
    <property type="protein sequence ID" value="QHD64770.1"/>
    <property type="molecule type" value="Genomic_RNA"/>
</dbReference>
<feature type="region of interest" description="Disordered" evidence="1">
    <location>
        <begin position="186"/>
        <end position="210"/>
    </location>
</feature>